<evidence type="ECO:0000259" key="2">
    <source>
        <dbReference type="Pfam" id="PF12706"/>
    </source>
</evidence>
<accession>A0A2C8Y8K9</accession>
<dbReference type="SUPFAM" id="SSF56281">
    <property type="entry name" value="Metallo-hydrolase/oxidoreductase"/>
    <property type="match status" value="1"/>
</dbReference>
<keyword evidence="1" id="KW-0378">Hydrolase</keyword>
<dbReference type="InterPro" id="IPR050114">
    <property type="entry name" value="UPF0173_UPF0282_UlaG_hydrolase"/>
</dbReference>
<dbReference type="RefSeq" id="WP_097059352.1">
    <property type="nucleotide sequence ID" value="NZ_BMLC01000002.1"/>
</dbReference>
<evidence type="ECO:0000313" key="3">
    <source>
        <dbReference type="EMBL" id="SOE46507.1"/>
    </source>
</evidence>
<protein>
    <submittedName>
        <fullName evidence="3">L-ascorbate metabolism protein UlaG, beta-lactamase superfamily</fullName>
    </submittedName>
</protein>
<organism evidence="3 4">
    <name type="scientific">Salinibacterium xinjiangense</name>
    <dbReference type="NCBI Taxonomy" id="386302"/>
    <lineage>
        <taxon>Bacteria</taxon>
        <taxon>Bacillati</taxon>
        <taxon>Actinomycetota</taxon>
        <taxon>Actinomycetes</taxon>
        <taxon>Micrococcales</taxon>
        <taxon>Microbacteriaceae</taxon>
        <taxon>Salinibacterium</taxon>
    </lineage>
</organism>
<name>A0A2C8Y8K9_9MICO</name>
<dbReference type="AlphaFoldDB" id="A0A2C8Y8K9"/>
<dbReference type="EMBL" id="OCST01000001">
    <property type="protein sequence ID" value="SOE46507.1"/>
    <property type="molecule type" value="Genomic_DNA"/>
</dbReference>
<evidence type="ECO:0000313" key="4">
    <source>
        <dbReference type="Proteomes" id="UP000219440"/>
    </source>
</evidence>
<evidence type="ECO:0000256" key="1">
    <source>
        <dbReference type="ARBA" id="ARBA00022801"/>
    </source>
</evidence>
<dbReference type="Proteomes" id="UP000219440">
    <property type="component" value="Unassembled WGS sequence"/>
</dbReference>
<gene>
    <name evidence="3" type="ORF">SAMN06296378_0155</name>
</gene>
<keyword evidence="4" id="KW-1185">Reference proteome</keyword>
<dbReference type="PANTHER" id="PTHR43546">
    <property type="entry name" value="UPF0173 METAL-DEPENDENT HYDROLASE MJ1163-RELATED"/>
    <property type="match status" value="1"/>
</dbReference>
<reference evidence="3 4" key="1">
    <citation type="submission" date="2017-09" db="EMBL/GenBank/DDBJ databases">
        <authorList>
            <person name="Ehlers B."/>
            <person name="Leendertz F.H."/>
        </authorList>
    </citation>
    <scope>NUCLEOTIDE SEQUENCE [LARGE SCALE GENOMIC DNA]</scope>
    <source>
        <strain evidence="3 4">CGMCC 1.05381</strain>
    </source>
</reference>
<sequence>MSTTTFTYLGGPTGILEYAGTRFITDPTFDAPQTYAEPGSSELVKTTGPAIERADIGHIDVVLLSHHSHKDNLDYEGLELVATGIPTLSTREAANDLFGGSVIGLDSWESWEVNGVTITSVPALHGPPGSERLVGQVTGFVLEADDEPTVYVSGDNASIPLVEQIAGRFPDVSIAILFAGAARVPSIDAALTLTSVDAVRAATALGASTVVGIHTEDWQHFSESRAELEAAFADTGLLVTTPRGDTVTL</sequence>
<proteinExistence type="predicted"/>
<dbReference type="InterPro" id="IPR036866">
    <property type="entry name" value="RibonucZ/Hydroxyglut_hydro"/>
</dbReference>
<dbReference type="PANTHER" id="PTHR43546:SF9">
    <property type="entry name" value="L-ASCORBATE-6-PHOSPHATE LACTONASE ULAG-RELATED"/>
    <property type="match status" value="1"/>
</dbReference>
<dbReference type="InterPro" id="IPR001279">
    <property type="entry name" value="Metallo-B-lactamas"/>
</dbReference>
<dbReference type="Gene3D" id="3.60.15.10">
    <property type="entry name" value="Ribonuclease Z/Hydroxyacylglutathione hydrolase-like"/>
    <property type="match status" value="1"/>
</dbReference>
<dbReference type="GO" id="GO:0016787">
    <property type="term" value="F:hydrolase activity"/>
    <property type="evidence" value="ECO:0007669"/>
    <property type="project" value="UniProtKB-KW"/>
</dbReference>
<dbReference type="Pfam" id="PF12706">
    <property type="entry name" value="Lactamase_B_2"/>
    <property type="match status" value="1"/>
</dbReference>
<feature type="domain" description="Metallo-beta-lactamase" evidence="2">
    <location>
        <begin position="21"/>
        <end position="214"/>
    </location>
</feature>
<dbReference type="OrthoDB" id="3204284at2"/>